<dbReference type="InterPro" id="IPR009163">
    <property type="entry name" value="Ap4A_phos1/2"/>
</dbReference>
<dbReference type="Pfam" id="PF19327">
    <property type="entry name" value="Ap4A_phos_N"/>
    <property type="match status" value="1"/>
</dbReference>
<proteinExistence type="predicted"/>
<evidence type="ECO:0000259" key="2">
    <source>
        <dbReference type="Pfam" id="PF19327"/>
    </source>
</evidence>
<dbReference type="InterPro" id="IPR043171">
    <property type="entry name" value="Ap4A_phos1/2-like"/>
</dbReference>
<dbReference type="RefSeq" id="XP_018268825.1">
    <property type="nucleotide sequence ID" value="XM_018414779.1"/>
</dbReference>
<dbReference type="SUPFAM" id="SSF54197">
    <property type="entry name" value="HIT-like"/>
    <property type="match status" value="1"/>
</dbReference>
<name>A0A0P9GZF1_RHOGW</name>
<dbReference type="Gene3D" id="3.30.428.70">
    <property type="match status" value="1"/>
</dbReference>
<feature type="region of interest" description="Disordered" evidence="1">
    <location>
        <begin position="48"/>
        <end position="70"/>
    </location>
</feature>
<evidence type="ECO:0000256" key="1">
    <source>
        <dbReference type="SAM" id="MobiDB-lite"/>
    </source>
</evidence>
<sequence length="219" mass="24002">MDTDRDIPNKIRDSFNDSLAKGYIHLYHTVDHHLVQHDPVGFPQLGNIVPQLSDKPQVPPSTPDLSTRRLKDPLQGPHYGRGEHVLDLVHEPSGAQYAIVHNLHALAPEHCLVVPCFDPDGEGPHVFRPQTSALTEADLWTAWRVVKAYADEGRETTAFFNGGPLAGASQPHLHIQFIPFQHNRAPGPEHLARSLAPVVSANKPGAQQPGPVPARLPVP</sequence>
<dbReference type="InterPro" id="IPR045759">
    <property type="entry name" value="Ap4A_phos1/2_N"/>
</dbReference>
<dbReference type="Proteomes" id="UP000053890">
    <property type="component" value="Unassembled WGS sequence"/>
</dbReference>
<reference evidence="3 4" key="1">
    <citation type="journal article" date="2015" name="Front. Microbiol.">
        <title>Genome sequence of the plant growth promoting endophytic yeast Rhodotorula graminis WP1.</title>
        <authorList>
            <person name="Firrincieli A."/>
            <person name="Otillar R."/>
            <person name="Salamov A."/>
            <person name="Schmutz J."/>
            <person name="Khan Z."/>
            <person name="Redman R.S."/>
            <person name="Fleck N.D."/>
            <person name="Lindquist E."/>
            <person name="Grigoriev I.V."/>
            <person name="Doty S.L."/>
        </authorList>
    </citation>
    <scope>NUCLEOTIDE SEQUENCE [LARGE SCALE GENOMIC DNA]</scope>
    <source>
        <strain evidence="3 4">WP1</strain>
    </source>
</reference>
<feature type="domain" description="Ap4A phosphorylase 1/2 N-terminal" evidence="2">
    <location>
        <begin position="126"/>
        <end position="183"/>
    </location>
</feature>
<dbReference type="PANTHER" id="PTHR38420:SF1">
    <property type="entry name" value="PUTATIVE (AFU_ORTHOLOGUE AFUA_5G14690)-RELATED"/>
    <property type="match status" value="1"/>
</dbReference>
<evidence type="ECO:0000313" key="3">
    <source>
        <dbReference type="EMBL" id="KPV72776.1"/>
    </source>
</evidence>
<feature type="non-terminal residue" evidence="3">
    <location>
        <position position="219"/>
    </location>
</feature>
<evidence type="ECO:0000313" key="4">
    <source>
        <dbReference type="Proteomes" id="UP000053890"/>
    </source>
</evidence>
<accession>A0A0P9GZF1</accession>
<dbReference type="GeneID" id="28975227"/>
<dbReference type="GO" id="GO:0005524">
    <property type="term" value="F:ATP binding"/>
    <property type="evidence" value="ECO:0007669"/>
    <property type="project" value="InterPro"/>
</dbReference>
<organism evidence="3 4">
    <name type="scientific">Rhodotorula graminis (strain WP1)</name>
    <dbReference type="NCBI Taxonomy" id="578459"/>
    <lineage>
        <taxon>Eukaryota</taxon>
        <taxon>Fungi</taxon>
        <taxon>Dikarya</taxon>
        <taxon>Basidiomycota</taxon>
        <taxon>Pucciniomycotina</taxon>
        <taxon>Microbotryomycetes</taxon>
        <taxon>Sporidiobolales</taxon>
        <taxon>Sporidiobolaceae</taxon>
        <taxon>Rhodotorula</taxon>
    </lineage>
</organism>
<dbReference type="GO" id="GO:0003877">
    <property type="term" value="F:ATP:ADP adenylyltransferase activity"/>
    <property type="evidence" value="ECO:0007669"/>
    <property type="project" value="InterPro"/>
</dbReference>
<dbReference type="AlphaFoldDB" id="A0A0P9GZF1"/>
<dbReference type="GO" id="GO:0009117">
    <property type="term" value="P:nucleotide metabolic process"/>
    <property type="evidence" value="ECO:0007669"/>
    <property type="project" value="InterPro"/>
</dbReference>
<dbReference type="InterPro" id="IPR036265">
    <property type="entry name" value="HIT-like_sf"/>
</dbReference>
<dbReference type="PANTHER" id="PTHR38420">
    <property type="entry name" value="AP-4-A PHOSPHORYLASE II"/>
    <property type="match status" value="1"/>
</dbReference>
<keyword evidence="4" id="KW-1185">Reference proteome</keyword>
<gene>
    <name evidence="3" type="ORF">RHOBADRAFT_46370</name>
</gene>
<dbReference type="OrthoDB" id="10267950at2759"/>
<protein>
    <recommendedName>
        <fullName evidence="2">Ap4A phosphorylase 1/2 N-terminal domain-containing protein</fullName>
    </recommendedName>
</protein>
<dbReference type="EMBL" id="KQ474085">
    <property type="protein sequence ID" value="KPV72776.1"/>
    <property type="molecule type" value="Genomic_DNA"/>
</dbReference>